<evidence type="ECO:0000313" key="1">
    <source>
        <dbReference type="EMBL" id="RGD70355.1"/>
    </source>
</evidence>
<protein>
    <submittedName>
        <fullName evidence="1">Uncharacterized protein</fullName>
    </submittedName>
</protein>
<comment type="caution">
    <text evidence="1">The sequence shown here is derived from an EMBL/GenBank/DDBJ whole genome shotgun (WGS) entry which is preliminary data.</text>
</comment>
<name>A0A3E3DMM0_9FIRM</name>
<accession>A0A3E3DMM0</accession>
<proteinExistence type="predicted"/>
<dbReference type="AlphaFoldDB" id="A0A3E3DMM0"/>
<sequence length="95" mass="10039">MFFRVEKIPVLFPAAAVRETCGHVYPVTAAGANTPPPAGRKCDAPLSAAGYLNFAAVPQITDRMAELELLFPQAMSQADMPVCLSGGREGQGSCR</sequence>
<dbReference type="Proteomes" id="UP000261023">
    <property type="component" value="Unassembled WGS sequence"/>
</dbReference>
<dbReference type="EMBL" id="QTJW01000007">
    <property type="protein sequence ID" value="RGD70355.1"/>
    <property type="molecule type" value="Genomic_DNA"/>
</dbReference>
<evidence type="ECO:0000313" key="2">
    <source>
        <dbReference type="Proteomes" id="UP000261023"/>
    </source>
</evidence>
<gene>
    <name evidence="1" type="ORF">DWX31_11790</name>
</gene>
<reference evidence="1 2" key="1">
    <citation type="submission" date="2018-08" db="EMBL/GenBank/DDBJ databases">
        <title>A genome reference for cultivated species of the human gut microbiota.</title>
        <authorList>
            <person name="Zou Y."/>
            <person name="Xue W."/>
            <person name="Luo G."/>
        </authorList>
    </citation>
    <scope>NUCLEOTIDE SEQUENCE [LARGE SCALE GENOMIC DNA]</scope>
    <source>
        <strain evidence="1 2">AF19-13AC</strain>
    </source>
</reference>
<organism evidence="1 2">
    <name type="scientific">Hungatella hathewayi</name>
    <dbReference type="NCBI Taxonomy" id="154046"/>
    <lineage>
        <taxon>Bacteria</taxon>
        <taxon>Bacillati</taxon>
        <taxon>Bacillota</taxon>
        <taxon>Clostridia</taxon>
        <taxon>Lachnospirales</taxon>
        <taxon>Lachnospiraceae</taxon>
        <taxon>Hungatella</taxon>
    </lineage>
</organism>